<dbReference type="PRINTS" id="PR00926">
    <property type="entry name" value="MITOCARRIER"/>
</dbReference>
<keyword evidence="8 13" id="KW-0472">Membrane</keyword>
<proteinExistence type="inferred from homology"/>
<accession>A0A1D2MWC3</accession>
<evidence type="ECO:0000256" key="2">
    <source>
        <dbReference type="ARBA" id="ARBA00006375"/>
    </source>
</evidence>
<feature type="repeat" description="Solcar" evidence="13">
    <location>
        <begin position="277"/>
        <end position="372"/>
    </location>
</feature>
<evidence type="ECO:0000256" key="4">
    <source>
        <dbReference type="ARBA" id="ARBA00022692"/>
    </source>
</evidence>
<dbReference type="GO" id="GO:0090422">
    <property type="term" value="F:thiamine pyrophosphate transmembrane transporter activity"/>
    <property type="evidence" value="ECO:0007669"/>
    <property type="project" value="UniProtKB-ARBA"/>
</dbReference>
<evidence type="ECO:0000313" key="16">
    <source>
        <dbReference type="Proteomes" id="UP000094527"/>
    </source>
</evidence>
<dbReference type="PROSITE" id="PS50920">
    <property type="entry name" value="SOLCAR"/>
    <property type="match status" value="3"/>
</dbReference>
<dbReference type="PANTHER" id="PTHR24089">
    <property type="entry name" value="SOLUTE CARRIER FAMILY 25"/>
    <property type="match status" value="1"/>
</dbReference>
<feature type="repeat" description="Solcar" evidence="13">
    <location>
        <begin position="178"/>
        <end position="264"/>
    </location>
</feature>
<gene>
    <name evidence="15" type="ORF">Ocin01_09386</name>
</gene>
<dbReference type="Pfam" id="PF00153">
    <property type="entry name" value="Mito_carr"/>
    <property type="match status" value="3"/>
</dbReference>
<evidence type="ECO:0000256" key="9">
    <source>
        <dbReference type="ARBA" id="ARBA00037549"/>
    </source>
</evidence>
<dbReference type="InterPro" id="IPR002067">
    <property type="entry name" value="MCP"/>
</dbReference>
<comment type="caution">
    <text evidence="15">The sequence shown here is derived from an EMBL/GenBank/DDBJ whole genome shotgun (WGS) entry which is preliminary data.</text>
</comment>
<evidence type="ECO:0000256" key="7">
    <source>
        <dbReference type="ARBA" id="ARBA00023128"/>
    </source>
</evidence>
<dbReference type="SUPFAM" id="SSF103506">
    <property type="entry name" value="Mitochondrial carrier"/>
    <property type="match status" value="1"/>
</dbReference>
<evidence type="ECO:0000256" key="8">
    <source>
        <dbReference type="ARBA" id="ARBA00023136"/>
    </source>
</evidence>
<comment type="function">
    <text evidence="9">Mitochondrial transporter mediating uptake of thiamine diphosphate into mitochondria. It is not clear if the antiporter activity is affected by the membrane potential or by the proton electrochemical gradient.</text>
</comment>
<keyword evidence="7" id="KW-0496">Mitochondrion</keyword>
<dbReference type="GO" id="GO:0031966">
    <property type="term" value="C:mitochondrial membrane"/>
    <property type="evidence" value="ECO:0007669"/>
    <property type="project" value="UniProtKB-SubCell"/>
</dbReference>
<evidence type="ECO:0000256" key="12">
    <source>
        <dbReference type="ARBA" id="ARBA00050799"/>
    </source>
</evidence>
<evidence type="ECO:0000256" key="10">
    <source>
        <dbReference type="ARBA" id="ARBA00040836"/>
    </source>
</evidence>
<comment type="similarity">
    <text evidence="2 14">Belongs to the mitochondrial carrier (TC 2.A.29) family.</text>
</comment>
<dbReference type="Gene3D" id="1.50.40.10">
    <property type="entry name" value="Mitochondrial carrier domain"/>
    <property type="match status" value="1"/>
</dbReference>
<evidence type="ECO:0000313" key="15">
    <source>
        <dbReference type="EMBL" id="ODM97306.1"/>
    </source>
</evidence>
<dbReference type="EMBL" id="LJIJ01000456">
    <property type="protein sequence ID" value="ODM97306.1"/>
    <property type="molecule type" value="Genomic_DNA"/>
</dbReference>
<dbReference type="AlphaFoldDB" id="A0A1D2MWC3"/>
<dbReference type="InterPro" id="IPR018108">
    <property type="entry name" value="MCP_transmembrane"/>
</dbReference>
<evidence type="ECO:0000256" key="1">
    <source>
        <dbReference type="ARBA" id="ARBA00004225"/>
    </source>
</evidence>
<evidence type="ECO:0000256" key="5">
    <source>
        <dbReference type="ARBA" id="ARBA00022737"/>
    </source>
</evidence>
<reference evidence="15 16" key="1">
    <citation type="journal article" date="2016" name="Genome Biol. Evol.">
        <title>Gene Family Evolution Reflects Adaptation to Soil Environmental Stressors in the Genome of the Collembolan Orchesella cincta.</title>
        <authorList>
            <person name="Faddeeva-Vakhrusheva A."/>
            <person name="Derks M.F."/>
            <person name="Anvar S.Y."/>
            <person name="Agamennone V."/>
            <person name="Suring W."/>
            <person name="Smit S."/>
            <person name="van Straalen N.M."/>
            <person name="Roelofs D."/>
        </authorList>
    </citation>
    <scope>NUCLEOTIDE SEQUENCE [LARGE SCALE GENOMIC DNA]</scope>
    <source>
        <tissue evidence="15">Mixed pool</tissue>
    </source>
</reference>
<keyword evidence="5" id="KW-0677">Repeat</keyword>
<keyword evidence="3 14" id="KW-0813">Transport</keyword>
<dbReference type="STRING" id="48709.A0A1D2MWC3"/>
<name>A0A1D2MWC3_ORCCI</name>
<evidence type="ECO:0000256" key="14">
    <source>
        <dbReference type="RuleBase" id="RU000488"/>
    </source>
</evidence>
<keyword evidence="4 13" id="KW-0812">Transmembrane</keyword>
<dbReference type="FunFam" id="1.50.40.10:FF:000011">
    <property type="entry name" value="Mitochondrial thiamine pyrophosphate carrier 1"/>
    <property type="match status" value="1"/>
</dbReference>
<comment type="catalytic activity">
    <reaction evidence="12">
        <text>thiamine phosphate(out) + thiamine diphosphate(in) = thiamine phosphate(in) + thiamine diphosphate(out)</text>
        <dbReference type="Rhea" id="RHEA:73383"/>
        <dbReference type="ChEBI" id="CHEBI:37575"/>
        <dbReference type="ChEBI" id="CHEBI:58937"/>
    </reaction>
</comment>
<evidence type="ECO:0000256" key="3">
    <source>
        <dbReference type="ARBA" id="ARBA00022448"/>
    </source>
</evidence>
<keyword evidence="6" id="KW-1133">Transmembrane helix</keyword>
<dbReference type="OrthoDB" id="18574at2759"/>
<evidence type="ECO:0000256" key="13">
    <source>
        <dbReference type="PROSITE-ProRule" id="PRU00282"/>
    </source>
</evidence>
<feature type="repeat" description="Solcar" evidence="13">
    <location>
        <begin position="76"/>
        <end position="168"/>
    </location>
</feature>
<protein>
    <recommendedName>
        <fullName evidence="10">Mitochondrial thiamine pyrophosphate carrier</fullName>
    </recommendedName>
    <alternativeName>
        <fullName evidence="11">Solute carrier family 25 member 19</fullName>
    </alternativeName>
</protein>
<evidence type="ECO:0000256" key="11">
    <source>
        <dbReference type="ARBA" id="ARBA00041879"/>
    </source>
</evidence>
<dbReference type="Proteomes" id="UP000094527">
    <property type="component" value="Unassembled WGS sequence"/>
</dbReference>
<dbReference type="InterPro" id="IPR023395">
    <property type="entry name" value="MCP_dom_sf"/>
</dbReference>
<organism evidence="15 16">
    <name type="scientific">Orchesella cincta</name>
    <name type="common">Springtail</name>
    <name type="synonym">Podura cincta</name>
    <dbReference type="NCBI Taxonomy" id="48709"/>
    <lineage>
        <taxon>Eukaryota</taxon>
        <taxon>Metazoa</taxon>
        <taxon>Ecdysozoa</taxon>
        <taxon>Arthropoda</taxon>
        <taxon>Hexapoda</taxon>
        <taxon>Collembola</taxon>
        <taxon>Entomobryomorpha</taxon>
        <taxon>Entomobryoidea</taxon>
        <taxon>Orchesellidae</taxon>
        <taxon>Orchesellinae</taxon>
        <taxon>Orchesella</taxon>
    </lineage>
</organism>
<comment type="subcellular location">
    <subcellularLocation>
        <location evidence="1">Mitochondrion membrane</location>
        <topology evidence="1">Multi-pass membrane protein</topology>
    </subcellularLocation>
</comment>
<dbReference type="OMA" id="MYVCYGA"/>
<evidence type="ECO:0000256" key="6">
    <source>
        <dbReference type="ARBA" id="ARBA00022989"/>
    </source>
</evidence>
<keyword evidence="16" id="KW-1185">Reference proteome</keyword>
<sequence length="378" mass="42189">MEPPFIIPLDFNLSPFRSGVLQEDPTNPTYDVFECKDLNSQLSVIISRKSYFANFITKKVYFGMVGYNEKKAKAQLSELWQGVAGVLSGMITRLLCQPLDVLKIRFQLQHEPLLKSQENYYWSLKQASVRILREESFAGLWKGHVPAQLLSGAYGLAQFGSFELMTKIVFNVYHGENNKTVTHSICGGLSGGLATAITMPFDTIRTRLVGQGEPKIYRGISHACLCMVREEGVTSLYKGLAPNLIQIVPHTGMQFGFFQLFSNLYRYLSGTTDSEKLPMYASMVAGSGAGLLAKAGIYPLDLAKKRLQVQGFEIARSKFGKVKMYNGLRHCIALTWKEEGIFGLYKGFLPSTVKAMATTGLIFALYEEITQIFISLNE</sequence>